<feature type="compositionally biased region" description="Basic and acidic residues" evidence="1">
    <location>
        <begin position="9"/>
        <end position="28"/>
    </location>
</feature>
<accession>A0ABQ7H467</accession>
<gene>
    <name evidence="2" type="ORF">DUNSADRAFT_12062</name>
</gene>
<evidence type="ECO:0000256" key="1">
    <source>
        <dbReference type="SAM" id="MobiDB-lite"/>
    </source>
</evidence>
<feature type="region of interest" description="Disordered" evidence="1">
    <location>
        <begin position="1"/>
        <end position="101"/>
    </location>
</feature>
<evidence type="ECO:0000313" key="3">
    <source>
        <dbReference type="Proteomes" id="UP000815325"/>
    </source>
</evidence>
<dbReference type="Pfam" id="PF04910">
    <property type="entry name" value="Tcf25"/>
    <property type="match status" value="1"/>
</dbReference>
<protein>
    <submittedName>
        <fullName evidence="2">Transcriptional repressor TCF25-domain-containing protein</fullName>
    </submittedName>
</protein>
<feature type="region of interest" description="Disordered" evidence="1">
    <location>
        <begin position="623"/>
        <end position="649"/>
    </location>
</feature>
<comment type="caution">
    <text evidence="2">The sequence shown here is derived from an EMBL/GenBank/DDBJ whole genome shotgun (WGS) entry which is preliminary data.</text>
</comment>
<dbReference type="EMBL" id="MU069481">
    <property type="protein sequence ID" value="KAF5841606.1"/>
    <property type="molecule type" value="Genomic_DNA"/>
</dbReference>
<feature type="region of interest" description="Disordered" evidence="1">
    <location>
        <begin position="409"/>
        <end position="458"/>
    </location>
</feature>
<feature type="compositionally biased region" description="Acidic residues" evidence="1">
    <location>
        <begin position="49"/>
        <end position="65"/>
    </location>
</feature>
<feature type="compositionally biased region" description="Low complexity" evidence="1">
    <location>
        <begin position="409"/>
        <end position="425"/>
    </location>
</feature>
<feature type="compositionally biased region" description="Gly residues" evidence="1">
    <location>
        <begin position="444"/>
        <end position="458"/>
    </location>
</feature>
<sequence length="649" mass="71409">MPSRQVRKVLQEEARKLAGDEHAGSEHASDEEEHAESAAPPFNPFSLLSEDEAEQIDEQEDEEQEHEAPTPAQPPSGAKASSTKKGKKKGGKKGKGGGGKEDEIDILLKELSVADGAQATQAAPPAGNSVTARPKSLEVLSVDTRALRGDDELRRIFGASVIASVDREEASQINRTRGRGAQRNSAVARRVMKKGLLVTPKDHWPLLDPTAMSMQSNGWKDGVQVFQYTWSQGYRYTQRAFERCQASYDPNAIAALLQQAPYHVDSLLTMYDLYRHLGENQYAEETLLRALYALEMAWHPAFDIRTANCRLDFQVPENRALFVTLFRHVQALSRSGCHRTALECNKLLLALEPQDPLGATCLMDYLALRAESYEYLRDFALHFDGDQSLAIRPNFSFSLALAALRREQQQQQRQQQQRQQAAAAEARAKEAARRGMGPKSSGVGSKGGGKDGVSTGGGDGSIFVERSHMLWKAPDALELLYTGALAAADLAEGKSSEATASLRELSLTAEDWKCVRQESFPDSSVNEFRHYRLADFSDNVNALPREELQAAMGGDDIGVGINGPQQNPNHQEMEQRALAELQEHVLAAQQFQQAGNHTNLSEEELRNANPVMMLLRSLLPWVNVGEPGEGEARQPEQPPGADGEQRPGQ</sequence>
<feature type="compositionally biased region" description="Basic residues" evidence="1">
    <location>
        <begin position="82"/>
        <end position="95"/>
    </location>
</feature>
<dbReference type="Proteomes" id="UP000815325">
    <property type="component" value="Unassembled WGS sequence"/>
</dbReference>
<dbReference type="InterPro" id="IPR006994">
    <property type="entry name" value="TCF25/Rqc1"/>
</dbReference>
<reference evidence="2" key="1">
    <citation type="submission" date="2017-08" db="EMBL/GenBank/DDBJ databases">
        <authorList>
            <person name="Polle J.E."/>
            <person name="Barry K."/>
            <person name="Cushman J."/>
            <person name="Schmutz J."/>
            <person name="Tran D."/>
            <person name="Hathwaick L.T."/>
            <person name="Yim W.C."/>
            <person name="Jenkins J."/>
            <person name="Mckie-Krisberg Z.M."/>
            <person name="Prochnik S."/>
            <person name="Lindquist E."/>
            <person name="Dockter R.B."/>
            <person name="Adam C."/>
            <person name="Molina H."/>
            <person name="Bunkerborg J."/>
            <person name="Jin E."/>
            <person name="Buchheim M."/>
            <person name="Magnuson J."/>
        </authorList>
    </citation>
    <scope>NUCLEOTIDE SEQUENCE</scope>
    <source>
        <strain evidence="2">CCAP 19/18</strain>
    </source>
</reference>
<feature type="compositionally biased region" description="Low complexity" evidence="1">
    <location>
        <begin position="434"/>
        <end position="443"/>
    </location>
</feature>
<proteinExistence type="predicted"/>
<dbReference type="PANTHER" id="PTHR22684:SF0">
    <property type="entry name" value="RIBOSOME QUALITY CONTROL COMPLEX SUBUNIT TCF25"/>
    <property type="match status" value="1"/>
</dbReference>
<organism evidence="2 3">
    <name type="scientific">Dunaliella salina</name>
    <name type="common">Green alga</name>
    <name type="synonym">Protococcus salinus</name>
    <dbReference type="NCBI Taxonomy" id="3046"/>
    <lineage>
        <taxon>Eukaryota</taxon>
        <taxon>Viridiplantae</taxon>
        <taxon>Chlorophyta</taxon>
        <taxon>core chlorophytes</taxon>
        <taxon>Chlorophyceae</taxon>
        <taxon>CS clade</taxon>
        <taxon>Chlamydomonadales</taxon>
        <taxon>Dunaliellaceae</taxon>
        <taxon>Dunaliella</taxon>
    </lineage>
</organism>
<dbReference type="PANTHER" id="PTHR22684">
    <property type="entry name" value="NULP1-RELATED"/>
    <property type="match status" value="1"/>
</dbReference>
<keyword evidence="3" id="KW-1185">Reference proteome</keyword>
<evidence type="ECO:0000313" key="2">
    <source>
        <dbReference type="EMBL" id="KAF5841606.1"/>
    </source>
</evidence>
<name>A0ABQ7H467_DUNSA</name>